<dbReference type="RefSeq" id="XP_052109778.1">
    <property type="nucleotide sequence ID" value="XM_052253818.1"/>
</dbReference>
<name>A0A9C6TIV2_ARADU</name>
<dbReference type="Proteomes" id="UP000515211">
    <property type="component" value="Chromosome 9"/>
</dbReference>
<reference evidence="2" key="1">
    <citation type="journal article" date="2016" name="Nat. Genet.">
        <title>The genome sequences of Arachis duranensis and Arachis ipaensis, the diploid ancestors of cultivated peanut.</title>
        <authorList>
            <person name="Bertioli D.J."/>
            <person name="Cannon S.B."/>
            <person name="Froenicke L."/>
            <person name="Huang G."/>
            <person name="Farmer A.D."/>
            <person name="Cannon E.K."/>
            <person name="Liu X."/>
            <person name="Gao D."/>
            <person name="Clevenger J."/>
            <person name="Dash S."/>
            <person name="Ren L."/>
            <person name="Moretzsohn M.C."/>
            <person name="Shirasawa K."/>
            <person name="Huang W."/>
            <person name="Vidigal B."/>
            <person name="Abernathy B."/>
            <person name="Chu Y."/>
            <person name="Niederhuth C.E."/>
            <person name="Umale P."/>
            <person name="Araujo A.C."/>
            <person name="Kozik A."/>
            <person name="Kim K.D."/>
            <person name="Burow M.D."/>
            <person name="Varshney R.K."/>
            <person name="Wang X."/>
            <person name="Zhang X."/>
            <person name="Barkley N."/>
            <person name="Guimaraes P.M."/>
            <person name="Isobe S."/>
            <person name="Guo B."/>
            <person name="Liao B."/>
            <person name="Stalker H.T."/>
            <person name="Schmitz R.J."/>
            <person name="Scheffler B.E."/>
            <person name="Leal-Bertioli S.C."/>
            <person name="Xun X."/>
            <person name="Jackson S.A."/>
            <person name="Michelmore R."/>
            <person name="Ozias-Akins P."/>
        </authorList>
    </citation>
    <scope>NUCLEOTIDE SEQUENCE [LARGE SCALE GENOMIC DNA]</scope>
    <source>
        <strain evidence="2">cv. V14167</strain>
    </source>
</reference>
<dbReference type="AlphaFoldDB" id="A0A9C6TIV2"/>
<gene>
    <name evidence="3" type="primary">LOC127741440</name>
</gene>
<dbReference type="GeneID" id="127741440"/>
<evidence type="ECO:0000313" key="3">
    <source>
        <dbReference type="RefSeq" id="XP_052109778.1"/>
    </source>
</evidence>
<reference evidence="3" key="2">
    <citation type="submission" date="2025-08" db="UniProtKB">
        <authorList>
            <consortium name="RefSeq"/>
        </authorList>
    </citation>
    <scope>IDENTIFICATION</scope>
    <source>
        <tissue evidence="3">Whole plant</tissue>
    </source>
</reference>
<dbReference type="PANTHER" id="PTHR33240">
    <property type="entry name" value="OS08G0508500 PROTEIN"/>
    <property type="match status" value="1"/>
</dbReference>
<organism evidence="2 3">
    <name type="scientific">Arachis duranensis</name>
    <name type="common">Wild peanut</name>
    <dbReference type="NCBI Taxonomy" id="130453"/>
    <lineage>
        <taxon>Eukaryota</taxon>
        <taxon>Viridiplantae</taxon>
        <taxon>Streptophyta</taxon>
        <taxon>Embryophyta</taxon>
        <taxon>Tracheophyta</taxon>
        <taxon>Spermatophyta</taxon>
        <taxon>Magnoliopsida</taxon>
        <taxon>eudicotyledons</taxon>
        <taxon>Gunneridae</taxon>
        <taxon>Pentapetalae</taxon>
        <taxon>rosids</taxon>
        <taxon>fabids</taxon>
        <taxon>Fabales</taxon>
        <taxon>Fabaceae</taxon>
        <taxon>Papilionoideae</taxon>
        <taxon>50 kb inversion clade</taxon>
        <taxon>dalbergioids sensu lato</taxon>
        <taxon>Dalbergieae</taxon>
        <taxon>Pterocarpus clade</taxon>
        <taxon>Arachis</taxon>
    </lineage>
</organism>
<proteinExistence type="predicted"/>
<evidence type="ECO:0000313" key="2">
    <source>
        <dbReference type="Proteomes" id="UP000515211"/>
    </source>
</evidence>
<accession>A0A9C6TIV2</accession>
<evidence type="ECO:0000256" key="1">
    <source>
        <dbReference type="SAM" id="MobiDB-lite"/>
    </source>
</evidence>
<dbReference type="KEGG" id="adu:127741440"/>
<sequence>MCVNDSTVHQVFGAIAKNCSSCEKYESQFCLSCYDLKNVIEKLAREGRLDRFLANRVDEPKKRRSDEEGGRAEHPPHTPERHIHMINGGFAGGGISKSSRKRHLKEVYHVGEGDRSPNLPTITFAQEDATGIILGHDDPVVVTIILFNANLHRTLVDQGSSVDTLFKSTLDKLSLQEKELRAYPNSVFRLGDTPIQPLGYIPLHTTFGKGTPSRTLSIDYIIVDVSSMYNALIGRTILNQLAAVVSTPYLCMKFPTLEENATIKGHQKLGRRCYNESLNLKGDPSGKETNTIELRRIRARKELRPQLEGETEEVQIEDTQDKITNIGENLKRELKELLTNTLRKNSDLFVWKAPTKKKPHS</sequence>
<feature type="region of interest" description="Disordered" evidence="1">
    <location>
        <begin position="60"/>
        <end position="86"/>
    </location>
</feature>
<dbReference type="PANTHER" id="PTHR33240:SF17">
    <property type="entry name" value="EUKARYOTIC PEPTIDE CHAIN RELEASE FACTOR GTP-BINDING SUBUNIT-LIKE"/>
    <property type="match status" value="1"/>
</dbReference>
<feature type="compositionally biased region" description="Basic and acidic residues" evidence="1">
    <location>
        <begin position="60"/>
        <end position="83"/>
    </location>
</feature>
<protein>
    <submittedName>
        <fullName evidence="3">Uncharacterized protein LOC127741440</fullName>
    </submittedName>
</protein>
<keyword evidence="2" id="KW-1185">Reference proteome</keyword>